<name>A0A9X6B7I9_BACCE</name>
<evidence type="ECO:0000313" key="2">
    <source>
        <dbReference type="EMBL" id="OOR72535.1"/>
    </source>
</evidence>
<keyword evidence="1" id="KW-0732">Signal</keyword>
<dbReference type="Pfam" id="PF19535">
    <property type="entry name" value="DUF6060"/>
    <property type="match status" value="1"/>
</dbReference>
<gene>
    <name evidence="2" type="ORF">BLX06_24275</name>
</gene>
<comment type="caution">
    <text evidence="2">The sequence shown here is derived from an EMBL/GenBank/DDBJ whole genome shotgun (WGS) entry which is preliminary data.</text>
</comment>
<feature type="chain" id="PRO_5040903967" evidence="1">
    <location>
        <begin position="26"/>
        <end position="233"/>
    </location>
</feature>
<evidence type="ECO:0000256" key="1">
    <source>
        <dbReference type="SAM" id="SignalP"/>
    </source>
</evidence>
<accession>A0A9X6B7I9</accession>
<proteinExistence type="predicted"/>
<dbReference type="InterPro" id="IPR045702">
    <property type="entry name" value="DUF6060"/>
</dbReference>
<dbReference type="EMBL" id="MUAU01000113">
    <property type="protein sequence ID" value="OOR72535.1"/>
    <property type="molecule type" value="Genomic_DNA"/>
</dbReference>
<dbReference type="RefSeq" id="WP_078187220.1">
    <property type="nucleotide sequence ID" value="NZ_CP090086.1"/>
</dbReference>
<sequence length="233" mass="25485">MKKTVRNLFIASCLAGSVLPGVANASTDVDPKNSKKELTEANTYIAEVIKISNGKAEKVPIMQYEQEKRESNNKQKLAAIQNNNTGSIAAMANRKEYKPEREYNFYMPSQRASATMNCPANGNGCSIAKTYAITQTETWDAGGGLDIKFVKLNGGYHWAEALTNSSTYSFNLKPGQRGFIGFEAKRFYTTGVVNTYSDIWGNLISSNRISGSTPVAVPGTSELDGVITLRLER</sequence>
<protein>
    <submittedName>
        <fullName evidence="2">Uncharacterized protein</fullName>
    </submittedName>
</protein>
<dbReference type="AlphaFoldDB" id="A0A9X6B7I9"/>
<evidence type="ECO:0000313" key="3">
    <source>
        <dbReference type="Proteomes" id="UP000190641"/>
    </source>
</evidence>
<reference evidence="2 3" key="1">
    <citation type="submission" date="2017-01" db="EMBL/GenBank/DDBJ databases">
        <title>Bacillus cereus isolates.</title>
        <authorList>
            <person name="Beno S.M."/>
        </authorList>
    </citation>
    <scope>NUCLEOTIDE SEQUENCE [LARGE SCALE GENOMIC DNA]</scope>
    <source>
        <strain evidence="2 3">FSL K6-1030</strain>
    </source>
</reference>
<dbReference type="Proteomes" id="UP000190641">
    <property type="component" value="Unassembled WGS sequence"/>
</dbReference>
<organism evidence="2 3">
    <name type="scientific">Bacillus cereus</name>
    <dbReference type="NCBI Taxonomy" id="1396"/>
    <lineage>
        <taxon>Bacteria</taxon>
        <taxon>Bacillati</taxon>
        <taxon>Bacillota</taxon>
        <taxon>Bacilli</taxon>
        <taxon>Bacillales</taxon>
        <taxon>Bacillaceae</taxon>
        <taxon>Bacillus</taxon>
        <taxon>Bacillus cereus group</taxon>
    </lineage>
</organism>
<feature type="signal peptide" evidence="1">
    <location>
        <begin position="1"/>
        <end position="25"/>
    </location>
</feature>